<keyword evidence="6" id="KW-0539">Nucleus</keyword>
<dbReference type="SMART" id="SM00338">
    <property type="entry name" value="BRLZ"/>
    <property type="match status" value="1"/>
</dbReference>
<name>A0A0N4ZRC5_PARTI</name>
<dbReference type="GO" id="GO:0000977">
    <property type="term" value="F:RNA polymerase II transcription regulatory region sequence-specific DNA binding"/>
    <property type="evidence" value="ECO:0007669"/>
    <property type="project" value="TreeGrafter"/>
</dbReference>
<dbReference type="PROSITE" id="PS00036">
    <property type="entry name" value="BZIP_BASIC"/>
    <property type="match status" value="1"/>
</dbReference>
<dbReference type="PANTHER" id="PTHR13044:SF14">
    <property type="entry name" value="CRYPTOCEPHAL, ISOFORM A"/>
    <property type="match status" value="1"/>
</dbReference>
<evidence type="ECO:0000259" key="7">
    <source>
        <dbReference type="PROSITE" id="PS50217"/>
    </source>
</evidence>
<dbReference type="Proteomes" id="UP000038045">
    <property type="component" value="Unplaced"/>
</dbReference>
<protein>
    <submittedName>
        <fullName evidence="9">BZIP domain-containing protein</fullName>
    </submittedName>
</protein>
<keyword evidence="3" id="KW-0805">Transcription regulation</keyword>
<evidence type="ECO:0000256" key="3">
    <source>
        <dbReference type="ARBA" id="ARBA00023015"/>
    </source>
</evidence>
<dbReference type="Gene3D" id="1.20.5.170">
    <property type="match status" value="1"/>
</dbReference>
<evidence type="ECO:0000256" key="5">
    <source>
        <dbReference type="ARBA" id="ARBA00023163"/>
    </source>
</evidence>
<dbReference type="WBParaSite" id="PTRK_0001106000.1">
    <property type="protein sequence ID" value="PTRK_0001106000.1"/>
    <property type="gene ID" value="PTRK_0001106000"/>
</dbReference>
<dbReference type="GO" id="GO:0001228">
    <property type="term" value="F:DNA-binding transcription activator activity, RNA polymerase II-specific"/>
    <property type="evidence" value="ECO:0007669"/>
    <property type="project" value="TreeGrafter"/>
</dbReference>
<feature type="domain" description="BZIP" evidence="7">
    <location>
        <begin position="249"/>
        <end position="312"/>
    </location>
</feature>
<sequence length="314" mass="35241">MFATSESALYFQSQVQEFVPTKNDDGYYPLDNGLDSNVLPSLGGLEPIPGDSPSLEGAPQNLPLLRHVPGLNPPLGSLVSKFVPVAGMGTIIVPIGPIPNGINLVLNMEGLNTHALPMDKESNNVLCSTNNVEENYSKNSFLNNSYTSNMHCYNSPNSSEYISSSVSSTHYVSSDCGYSSCIDTPSSSPYTYNTYDWIDNIINEVRQEIKREKNKRKSLKRKVSYESDSSDYSSLNGSKKYSLSGMSTSEIAKRKKEQNRIAAQRYRMKQKAAEMAESEEMSYLQKRNTFLREETIRLEKEIEEMKCMMIKFMK</sequence>
<dbReference type="InterPro" id="IPR046347">
    <property type="entry name" value="bZIP_sf"/>
</dbReference>
<organism evidence="8 9">
    <name type="scientific">Parastrongyloides trichosuri</name>
    <name type="common">Possum-specific nematode worm</name>
    <dbReference type="NCBI Taxonomy" id="131310"/>
    <lineage>
        <taxon>Eukaryota</taxon>
        <taxon>Metazoa</taxon>
        <taxon>Ecdysozoa</taxon>
        <taxon>Nematoda</taxon>
        <taxon>Chromadorea</taxon>
        <taxon>Rhabditida</taxon>
        <taxon>Tylenchina</taxon>
        <taxon>Panagrolaimomorpha</taxon>
        <taxon>Strongyloidoidea</taxon>
        <taxon>Strongyloididae</taxon>
        <taxon>Parastrongyloides</taxon>
    </lineage>
</organism>
<comment type="similarity">
    <text evidence="2">Belongs to the bZIP family.</text>
</comment>
<dbReference type="InterPro" id="IPR004827">
    <property type="entry name" value="bZIP"/>
</dbReference>
<dbReference type="PANTHER" id="PTHR13044">
    <property type="entry name" value="ACTIVATING TRANSCRIPTION FACTOR ATF 4/5"/>
    <property type="match status" value="1"/>
</dbReference>
<keyword evidence="4" id="KW-0238">DNA-binding</keyword>
<dbReference type="AlphaFoldDB" id="A0A0N4ZRC5"/>
<comment type="subcellular location">
    <subcellularLocation>
        <location evidence="1">Nucleus</location>
    </subcellularLocation>
</comment>
<dbReference type="SUPFAM" id="SSF57959">
    <property type="entry name" value="Leucine zipper domain"/>
    <property type="match status" value="1"/>
</dbReference>
<evidence type="ECO:0000313" key="8">
    <source>
        <dbReference type="Proteomes" id="UP000038045"/>
    </source>
</evidence>
<dbReference type="PROSITE" id="PS50217">
    <property type="entry name" value="BZIP"/>
    <property type="match status" value="1"/>
</dbReference>
<evidence type="ECO:0000256" key="4">
    <source>
        <dbReference type="ARBA" id="ARBA00023125"/>
    </source>
</evidence>
<dbReference type="STRING" id="131310.A0A0N4ZRC5"/>
<proteinExistence type="inferred from homology"/>
<evidence type="ECO:0000256" key="2">
    <source>
        <dbReference type="ARBA" id="ARBA00007163"/>
    </source>
</evidence>
<keyword evidence="8" id="KW-1185">Reference proteome</keyword>
<evidence type="ECO:0000256" key="1">
    <source>
        <dbReference type="ARBA" id="ARBA00004123"/>
    </source>
</evidence>
<accession>A0A0N4ZRC5</accession>
<reference evidence="9" key="1">
    <citation type="submission" date="2017-02" db="UniProtKB">
        <authorList>
            <consortium name="WormBaseParasite"/>
        </authorList>
    </citation>
    <scope>IDENTIFICATION</scope>
</reference>
<dbReference type="GO" id="GO:0005634">
    <property type="term" value="C:nucleus"/>
    <property type="evidence" value="ECO:0007669"/>
    <property type="project" value="UniProtKB-SubCell"/>
</dbReference>
<keyword evidence="5" id="KW-0804">Transcription</keyword>
<evidence type="ECO:0000256" key="6">
    <source>
        <dbReference type="ARBA" id="ARBA00023242"/>
    </source>
</evidence>
<dbReference type="CDD" id="cd14692">
    <property type="entry name" value="bZIP_ATF4"/>
    <property type="match status" value="1"/>
</dbReference>
<evidence type="ECO:0000313" key="9">
    <source>
        <dbReference type="WBParaSite" id="PTRK_0001106000.1"/>
    </source>
</evidence>
<dbReference type="Pfam" id="PF07716">
    <property type="entry name" value="bZIP_2"/>
    <property type="match status" value="1"/>
</dbReference>